<geneLocation type="mitochondrion" evidence="2"/>
<keyword evidence="1" id="KW-0732">Signal</keyword>
<evidence type="ECO:0000256" key="1">
    <source>
        <dbReference type="SAM" id="SignalP"/>
    </source>
</evidence>
<feature type="signal peptide" evidence="1">
    <location>
        <begin position="1"/>
        <end position="16"/>
    </location>
</feature>
<evidence type="ECO:0008006" key="4">
    <source>
        <dbReference type="Google" id="ProtNLM"/>
    </source>
</evidence>
<organism evidence="2 3">
    <name type="scientific">Rhodotorula toruloides (strain NP11)</name>
    <name type="common">Yeast</name>
    <name type="synonym">Rhodosporidium toruloides</name>
    <dbReference type="NCBI Taxonomy" id="1130832"/>
    <lineage>
        <taxon>Eukaryota</taxon>
        <taxon>Fungi</taxon>
        <taxon>Dikarya</taxon>
        <taxon>Basidiomycota</taxon>
        <taxon>Pucciniomycotina</taxon>
        <taxon>Microbotryomycetes</taxon>
        <taxon>Sporidiobolales</taxon>
        <taxon>Sporidiobolaceae</taxon>
        <taxon>Rhodotorula</taxon>
    </lineage>
</organism>
<dbReference type="EMBL" id="MT362617">
    <property type="protein sequence ID" value="QNL17849.1"/>
    <property type="molecule type" value="Genomic_DNA"/>
</dbReference>
<dbReference type="Proteomes" id="UP000016926">
    <property type="component" value="Mitochondrion"/>
</dbReference>
<keyword evidence="2" id="KW-0496">Mitochondrion</keyword>
<evidence type="ECO:0000313" key="2">
    <source>
        <dbReference type="EMBL" id="QNL17849.1"/>
    </source>
</evidence>
<dbReference type="AlphaFoldDB" id="A0A7G8ZGG4"/>
<evidence type="ECO:0000313" key="3">
    <source>
        <dbReference type="Proteomes" id="UP000016926"/>
    </source>
</evidence>
<keyword evidence="3" id="KW-1185">Reference proteome</keyword>
<gene>
    <name evidence="2" type="primary">orf135</name>
</gene>
<proteinExistence type="predicted"/>
<feature type="chain" id="PRO_5044657543" description="Proteophosphoglycan ppg4" evidence="1">
    <location>
        <begin position="17"/>
        <end position="135"/>
    </location>
</feature>
<reference evidence="2 3" key="1">
    <citation type="journal article" date="2020" name="FEMS Yeast Res.">
        <title>The complete mitochondrial genome of the lipid-producing yeast Rhodotorula toruloides.</title>
        <authorList>
            <person name="Zhou R."/>
            <person name="Zhu Z."/>
            <person name="Zhang S."/>
            <person name="Zhao Z.K."/>
        </authorList>
    </citation>
    <scope>NUCLEOTIDE SEQUENCE [LARGE SCALE GENOMIC DNA]</scope>
    <source>
        <strain evidence="2 3">NP11</strain>
    </source>
</reference>
<protein>
    <recommendedName>
        <fullName evidence="4">Proteophosphoglycan ppg4</fullName>
    </recommendedName>
</protein>
<accession>A0A7G8ZGG4</accession>
<sequence>MLEVLLVFAMLLNCNSDLQYTICYWLLASVCITAVIRIMTCNTPYYIDDMRVCRTAVLYITTCNTPYSIDVLQAQLNHKFAKRHCNTPYSIDDMRVCRACLIANRDSQYTVFYWLLACLQNCCIVHDDLQYTVLC</sequence>
<dbReference type="EMBL" id="MT362617">
    <property type="protein sequence ID" value="QNL17837.1"/>
    <property type="molecule type" value="Genomic_DNA"/>
</dbReference>
<name>A0A7G8ZGG4_RHOT1</name>